<dbReference type="GO" id="GO:0043565">
    <property type="term" value="F:sequence-specific DNA binding"/>
    <property type="evidence" value="ECO:0007669"/>
    <property type="project" value="InterPro"/>
</dbReference>
<dbReference type="Pfam" id="PF12833">
    <property type="entry name" value="HTH_18"/>
    <property type="match status" value="1"/>
</dbReference>
<keyword evidence="2" id="KW-0238">DNA-binding</keyword>
<dbReference type="SMART" id="SM00342">
    <property type="entry name" value="HTH_ARAC"/>
    <property type="match status" value="1"/>
</dbReference>
<proteinExistence type="predicted"/>
<dbReference type="Gene3D" id="2.60.120.280">
    <property type="entry name" value="Regulatory protein AraC"/>
    <property type="match status" value="1"/>
</dbReference>
<evidence type="ECO:0000313" key="6">
    <source>
        <dbReference type="Proteomes" id="UP000004846"/>
    </source>
</evidence>
<gene>
    <name evidence="5" type="ORF">HMPREF9498_01387</name>
</gene>
<evidence type="ECO:0000313" key="5">
    <source>
        <dbReference type="EMBL" id="EFM83037.1"/>
    </source>
</evidence>
<dbReference type="AlphaFoldDB" id="A0A125W6X9"/>
<organism evidence="5 6">
    <name type="scientific">Enterococcus faecalis TX4248</name>
    <dbReference type="NCBI Taxonomy" id="749495"/>
    <lineage>
        <taxon>Bacteria</taxon>
        <taxon>Bacillati</taxon>
        <taxon>Bacillota</taxon>
        <taxon>Bacilli</taxon>
        <taxon>Lactobacillales</taxon>
        <taxon>Enterococcaceae</taxon>
        <taxon>Enterococcus</taxon>
    </lineage>
</organism>
<evidence type="ECO:0000259" key="4">
    <source>
        <dbReference type="PROSITE" id="PS01124"/>
    </source>
</evidence>
<dbReference type="GeneID" id="60894702"/>
<dbReference type="HOGENOM" id="CLU_000445_88_6_9"/>
<keyword evidence="1" id="KW-0805">Transcription regulation</keyword>
<reference evidence="5 6" key="1">
    <citation type="submission" date="2010-07" db="EMBL/GenBank/DDBJ databases">
        <authorList>
            <person name="Sid Ahmed O."/>
        </authorList>
    </citation>
    <scope>NUCLEOTIDE SEQUENCE [LARGE SCALE GENOMIC DNA]</scope>
    <source>
        <strain evidence="5 6">TX4248</strain>
    </source>
</reference>
<dbReference type="CDD" id="cd06986">
    <property type="entry name" value="cupin_MmsR-like_N"/>
    <property type="match status" value="1"/>
</dbReference>
<keyword evidence="3" id="KW-0804">Transcription</keyword>
<name>A0A125W6X9_ENTFL</name>
<dbReference type="EMBL" id="AEBR01000039">
    <property type="protein sequence ID" value="EFM83037.1"/>
    <property type="molecule type" value="Genomic_DNA"/>
</dbReference>
<dbReference type="GO" id="GO:0003700">
    <property type="term" value="F:DNA-binding transcription factor activity"/>
    <property type="evidence" value="ECO:0007669"/>
    <property type="project" value="InterPro"/>
</dbReference>
<dbReference type="PRINTS" id="PR00032">
    <property type="entry name" value="HTHARAC"/>
</dbReference>
<dbReference type="PANTHER" id="PTHR43280">
    <property type="entry name" value="ARAC-FAMILY TRANSCRIPTIONAL REGULATOR"/>
    <property type="match status" value="1"/>
</dbReference>
<dbReference type="InterPro" id="IPR018060">
    <property type="entry name" value="HTH_AraC"/>
</dbReference>
<dbReference type="SUPFAM" id="SSF51215">
    <property type="entry name" value="Regulatory protein AraC"/>
    <property type="match status" value="1"/>
</dbReference>
<feature type="domain" description="HTH araC/xylS-type" evidence="4">
    <location>
        <begin position="175"/>
        <end position="273"/>
    </location>
</feature>
<dbReference type="Proteomes" id="UP000004846">
    <property type="component" value="Unassembled WGS sequence"/>
</dbReference>
<evidence type="ECO:0000256" key="1">
    <source>
        <dbReference type="ARBA" id="ARBA00023015"/>
    </source>
</evidence>
<dbReference type="Gene3D" id="1.10.10.60">
    <property type="entry name" value="Homeodomain-like"/>
    <property type="match status" value="2"/>
</dbReference>
<accession>A0A125W6X9</accession>
<sequence length="276" mass="32505">MQNVFTNNVSILINDQPISQEFHLYEAGYEKCRPTKPTEFAPINYWVLHYCSDGEGYFSTPFMEKQHITAGDLFMIPANCRNIYYPNRQNPWTYHWVGFVGDLSSQYLEKIGLTTENCILKGTVDKKLESLFKNIYQEAKKHNHFGSLSESFQLLNYLEHHSVTQHENQSQQLFNQIKMAIHENFSNNLSISQLASEYNIDRSYLFKLFQRYEQTNPSIYVQNLKLQKACSLLRKSSLTITEISFEAGFSSPSYFSKFFFQKKEMTPRQYRQQFLT</sequence>
<dbReference type="PANTHER" id="PTHR43280:SF30">
    <property type="entry name" value="MMSAB OPERON REGULATORY PROTEIN"/>
    <property type="match status" value="1"/>
</dbReference>
<dbReference type="Pfam" id="PF02311">
    <property type="entry name" value="AraC_binding"/>
    <property type="match status" value="1"/>
</dbReference>
<evidence type="ECO:0000256" key="2">
    <source>
        <dbReference type="ARBA" id="ARBA00023125"/>
    </source>
</evidence>
<comment type="caution">
    <text evidence="5">The sequence shown here is derived from an EMBL/GenBank/DDBJ whole genome shotgun (WGS) entry which is preliminary data.</text>
</comment>
<dbReference type="InterPro" id="IPR020449">
    <property type="entry name" value="Tscrpt_reg_AraC-type_HTH"/>
</dbReference>
<dbReference type="PROSITE" id="PS01124">
    <property type="entry name" value="HTH_ARAC_FAMILY_2"/>
    <property type="match status" value="1"/>
</dbReference>
<dbReference type="InterPro" id="IPR009057">
    <property type="entry name" value="Homeodomain-like_sf"/>
</dbReference>
<dbReference type="RefSeq" id="WP_002356429.1">
    <property type="nucleotide sequence ID" value="NZ_GL454440.1"/>
</dbReference>
<dbReference type="InterPro" id="IPR003313">
    <property type="entry name" value="AraC-bd"/>
</dbReference>
<protein>
    <submittedName>
        <fullName evidence="5">Transcriptional regulator, AraC family</fullName>
    </submittedName>
</protein>
<dbReference type="SUPFAM" id="SSF46689">
    <property type="entry name" value="Homeodomain-like"/>
    <property type="match status" value="2"/>
</dbReference>
<dbReference type="InterPro" id="IPR037923">
    <property type="entry name" value="HTH-like"/>
</dbReference>
<evidence type="ECO:0000256" key="3">
    <source>
        <dbReference type="ARBA" id="ARBA00023163"/>
    </source>
</evidence>